<evidence type="ECO:0000313" key="2">
    <source>
        <dbReference type="EMBL" id="MBK4723166.1"/>
    </source>
</evidence>
<organism evidence="2 3">
    <name type="scientific">Azospirillum aestuarii</name>
    <dbReference type="NCBI Taxonomy" id="2802052"/>
    <lineage>
        <taxon>Bacteria</taxon>
        <taxon>Pseudomonadati</taxon>
        <taxon>Pseudomonadota</taxon>
        <taxon>Alphaproteobacteria</taxon>
        <taxon>Rhodospirillales</taxon>
        <taxon>Azospirillaceae</taxon>
        <taxon>Azospirillum</taxon>
    </lineage>
</organism>
<dbReference type="EMBL" id="JAEPIV010000043">
    <property type="protein sequence ID" value="MBK4723166.1"/>
    <property type="molecule type" value="Genomic_DNA"/>
</dbReference>
<dbReference type="Proteomes" id="UP000654452">
    <property type="component" value="Unassembled WGS sequence"/>
</dbReference>
<name>A0ABS1I7W7_9PROT</name>
<evidence type="ECO:0000259" key="1">
    <source>
        <dbReference type="Pfam" id="PF13592"/>
    </source>
</evidence>
<dbReference type="Pfam" id="PF13592">
    <property type="entry name" value="HTH_33"/>
    <property type="match status" value="1"/>
</dbReference>
<evidence type="ECO:0000313" key="3">
    <source>
        <dbReference type="Proteomes" id="UP000654452"/>
    </source>
</evidence>
<keyword evidence="3" id="KW-1185">Reference proteome</keyword>
<dbReference type="InterPro" id="IPR025959">
    <property type="entry name" value="Winged_HTH_dom"/>
</dbReference>
<protein>
    <submittedName>
        <fullName evidence="2">Winged helix-turn-helix domain-containing protein</fullName>
    </submittedName>
</protein>
<feature type="non-terminal residue" evidence="2">
    <location>
        <position position="182"/>
    </location>
</feature>
<gene>
    <name evidence="2" type="ORF">JJL56_30390</name>
</gene>
<proteinExistence type="predicted"/>
<accession>A0ABS1I7W7</accession>
<comment type="caution">
    <text evidence="2">The sequence shown here is derived from an EMBL/GenBank/DDBJ whole genome shotgun (WGS) entry which is preliminary data.</text>
</comment>
<sequence>MFVFPHPVSLGDPPPDRGLWTGRSVAQWIAGMLGRLVSPRRGTDYLGRLGFTRQVPRPRHAEADALAQEVFKARFRRRVQALQQENPDTPLEVWAMDEHRVGLKPVLRRVWAPRGCRPGARSSALRVDVSVGLRAAEQRTGRLVPERQHRCRHVQCHSGRLESPRVSRRLDWLSHAAMATSS</sequence>
<dbReference type="RefSeq" id="WP_200487572.1">
    <property type="nucleotide sequence ID" value="NZ_JAEPIV010000043.1"/>
</dbReference>
<reference evidence="2 3" key="1">
    <citation type="submission" date="2021-01" db="EMBL/GenBank/DDBJ databases">
        <title>Azospirillum sp. YIM DDC1 draft genome.</title>
        <authorList>
            <person name="Wang Y.-X."/>
        </authorList>
    </citation>
    <scope>NUCLEOTIDE SEQUENCE [LARGE SCALE GENOMIC DNA]</scope>
    <source>
        <strain evidence="2 3">YIM DDC1</strain>
    </source>
</reference>
<feature type="domain" description="Winged helix-turn helix" evidence="1">
    <location>
        <begin position="17"/>
        <end position="73"/>
    </location>
</feature>